<dbReference type="InterPro" id="IPR002347">
    <property type="entry name" value="SDR_fam"/>
</dbReference>
<dbReference type="PROSITE" id="PS00061">
    <property type="entry name" value="ADH_SHORT"/>
    <property type="match status" value="1"/>
</dbReference>
<sequence>MHIRNSIAVVTGAASGLGRGTLDMLRAQGARVAAIDLPEALSALPAAADLLPLPGDVADAGSMAAAFSQVQAHWGPPRILVNCAGVLGPARVFQRDRTTGRIVPRPMDAFRRVVGINLTGTFNTIRLFCEALVQSGACDDGQEYGVIVNTASVAAYEALSAQTAYGASKAGVASMTLPLARELARHGIRVVALAPGTFETGMYAVIPSHTRRRLLDDVPFPPRPGRPDEFAHMVRAVLENQMMNGSVVRIDGAVRMREPAAHH</sequence>
<dbReference type="AlphaFoldDB" id="A0A7H0HIW8"/>
<reference evidence="3 4" key="1">
    <citation type="submission" date="2020-08" db="EMBL/GenBank/DDBJ databases">
        <title>Genome sequence of Acidovorax monticola KACC 19171T.</title>
        <authorList>
            <person name="Hyun D.-W."/>
            <person name="Bae J.-W."/>
        </authorList>
    </citation>
    <scope>NUCLEOTIDE SEQUENCE [LARGE SCALE GENOMIC DNA]</scope>
    <source>
        <strain evidence="3 4">KACC 19171</strain>
    </source>
</reference>
<dbReference type="PANTHER" id="PTHR43658:SF8">
    <property type="entry name" value="17-BETA-HYDROXYSTEROID DEHYDROGENASE 14-RELATED"/>
    <property type="match status" value="1"/>
</dbReference>
<dbReference type="EMBL" id="CP060790">
    <property type="protein sequence ID" value="QNP60484.1"/>
    <property type="molecule type" value="Genomic_DNA"/>
</dbReference>
<evidence type="ECO:0000256" key="2">
    <source>
        <dbReference type="RuleBase" id="RU000363"/>
    </source>
</evidence>
<dbReference type="Gene3D" id="3.40.50.720">
    <property type="entry name" value="NAD(P)-binding Rossmann-like Domain"/>
    <property type="match status" value="1"/>
</dbReference>
<dbReference type="KEGG" id="amon:H9L24_06515"/>
<dbReference type="PANTHER" id="PTHR43658">
    <property type="entry name" value="SHORT-CHAIN DEHYDROGENASE/REDUCTASE"/>
    <property type="match status" value="1"/>
</dbReference>
<organism evidence="3 4">
    <name type="scientific">Paenacidovorax monticola</name>
    <dbReference type="NCBI Taxonomy" id="1926868"/>
    <lineage>
        <taxon>Bacteria</taxon>
        <taxon>Pseudomonadati</taxon>
        <taxon>Pseudomonadota</taxon>
        <taxon>Betaproteobacteria</taxon>
        <taxon>Burkholderiales</taxon>
        <taxon>Comamonadaceae</taxon>
        <taxon>Paenacidovorax</taxon>
    </lineage>
</organism>
<keyword evidence="4" id="KW-1185">Reference proteome</keyword>
<dbReference type="GO" id="GO:0016491">
    <property type="term" value="F:oxidoreductase activity"/>
    <property type="evidence" value="ECO:0007669"/>
    <property type="project" value="UniProtKB-KW"/>
</dbReference>
<dbReference type="SUPFAM" id="SSF51735">
    <property type="entry name" value="NAD(P)-binding Rossmann-fold domains"/>
    <property type="match status" value="1"/>
</dbReference>
<evidence type="ECO:0000313" key="3">
    <source>
        <dbReference type="EMBL" id="QNP60484.1"/>
    </source>
</evidence>
<dbReference type="PRINTS" id="PR00081">
    <property type="entry name" value="GDHRDH"/>
</dbReference>
<dbReference type="Pfam" id="PF00106">
    <property type="entry name" value="adh_short"/>
    <property type="match status" value="1"/>
</dbReference>
<evidence type="ECO:0000313" key="4">
    <source>
        <dbReference type="Proteomes" id="UP000516057"/>
    </source>
</evidence>
<gene>
    <name evidence="3" type="ORF">H9L24_06515</name>
</gene>
<comment type="similarity">
    <text evidence="2">Belongs to the short-chain dehydrogenases/reductases (SDR) family.</text>
</comment>
<dbReference type="Proteomes" id="UP000516057">
    <property type="component" value="Chromosome"/>
</dbReference>
<dbReference type="InterPro" id="IPR036291">
    <property type="entry name" value="NAD(P)-bd_dom_sf"/>
</dbReference>
<dbReference type="PRINTS" id="PR00080">
    <property type="entry name" value="SDRFAMILY"/>
</dbReference>
<keyword evidence="1" id="KW-0560">Oxidoreductase</keyword>
<dbReference type="InterPro" id="IPR020904">
    <property type="entry name" value="Sc_DH/Rdtase_CS"/>
</dbReference>
<accession>A0A7H0HIW8</accession>
<name>A0A7H0HIW8_9BURK</name>
<dbReference type="RefSeq" id="WP_187737465.1">
    <property type="nucleotide sequence ID" value="NZ_CP060790.1"/>
</dbReference>
<proteinExistence type="inferred from homology"/>
<evidence type="ECO:0000256" key="1">
    <source>
        <dbReference type="ARBA" id="ARBA00023002"/>
    </source>
</evidence>
<protein>
    <submittedName>
        <fullName evidence="3">SDR family NAD(P)-dependent oxidoreductase</fullName>
    </submittedName>
</protein>